<dbReference type="GeneID" id="64971139"/>
<evidence type="ECO:0000313" key="3">
    <source>
        <dbReference type="EMBL" id="BCS21134.1"/>
    </source>
</evidence>
<dbReference type="Proteomes" id="UP000654913">
    <property type="component" value="Chromosome 2"/>
</dbReference>
<dbReference type="Pfam" id="PF10544">
    <property type="entry name" value="T5orf172"/>
    <property type="match status" value="1"/>
</dbReference>
<accession>A0A7R7XIB1</accession>
<sequence>MAAYSVLRIDLSHSQTPAISNTGVALLQLTETPGPLLSLSGSRRKSNLQASIFTTPAPNTDRDTTQPQAQLAECLAVASEWAPTPYLKVRPVSLWQLLCSTGDSFSKVIMALTSDLLATPLLTSHSPSEAFLGLPIPPISLDEDDLTSLVEDLPETPSPCVRRESRRVNKNRRKTPNYRFIKELERRNRSPEFAAILRNLGGPPPDGESARPGSDALESRSHDDTESQRLEQQTSALELSSPEDSQTDDSTEIPSFTPNRHTLPEIFRDMRDAYILFDRLDESPFFKIGKSTDTKKRTVTHLQKCQLRTWASRARPATPIRMPTRLERLVQAELQNLNYVPDCHCTVNHSEYFWGRKDVGLESLDFWCRWLQHNEPYDCDGRLKGFWTDRLELFQGNVDKYFRCDSLVCAVRNEDTPACRDCLRAGWKKWTEPTPEDELDYACRANIPWRQGQHLIKRFSRFGFVNTFTLVSFANVIGLLLSICKWLSEPNVYLSLIPLRLMAFWLEPKTQLPESVVRFVLSFADTVLLVVCVYARFQHRDGSVDGRGSPRRPPKRAKRSSVGEARQGDVRELEL</sequence>
<dbReference type="EMBL" id="AP024444">
    <property type="protein sequence ID" value="BCS21134.1"/>
    <property type="molecule type" value="Genomic_DNA"/>
</dbReference>
<feature type="region of interest" description="Disordered" evidence="1">
    <location>
        <begin position="196"/>
        <end position="260"/>
    </location>
</feature>
<feature type="region of interest" description="Disordered" evidence="1">
    <location>
        <begin position="152"/>
        <end position="174"/>
    </location>
</feature>
<proteinExistence type="predicted"/>
<dbReference type="InterPro" id="IPR018306">
    <property type="entry name" value="Phage_T5_Orf172_DNA-bd"/>
</dbReference>
<organism evidence="3 4">
    <name type="scientific">Aspergillus puulaauensis</name>
    <dbReference type="NCBI Taxonomy" id="1220207"/>
    <lineage>
        <taxon>Eukaryota</taxon>
        <taxon>Fungi</taxon>
        <taxon>Dikarya</taxon>
        <taxon>Ascomycota</taxon>
        <taxon>Pezizomycotina</taxon>
        <taxon>Eurotiomycetes</taxon>
        <taxon>Eurotiomycetidae</taxon>
        <taxon>Eurotiales</taxon>
        <taxon>Aspergillaceae</taxon>
        <taxon>Aspergillus</taxon>
    </lineage>
</organism>
<reference evidence="3" key="1">
    <citation type="submission" date="2021-01" db="EMBL/GenBank/DDBJ databases">
        <authorList>
            <consortium name="Aspergillus puulaauensis MK2 genome sequencing consortium"/>
            <person name="Kazuki M."/>
            <person name="Futagami T."/>
        </authorList>
    </citation>
    <scope>NUCLEOTIDE SEQUENCE</scope>
    <source>
        <strain evidence="3">MK2</strain>
    </source>
</reference>
<feature type="region of interest" description="Disordered" evidence="1">
    <location>
        <begin position="543"/>
        <end position="575"/>
    </location>
</feature>
<feature type="compositionally biased region" description="Basic and acidic residues" evidence="1">
    <location>
        <begin position="566"/>
        <end position="575"/>
    </location>
</feature>
<reference evidence="3" key="2">
    <citation type="submission" date="2021-02" db="EMBL/GenBank/DDBJ databases">
        <title>Aspergillus puulaauensis MK2 genome sequence.</title>
        <authorList>
            <person name="Futagami T."/>
            <person name="Mori K."/>
            <person name="Kadooka C."/>
            <person name="Tanaka T."/>
        </authorList>
    </citation>
    <scope>NUCLEOTIDE SEQUENCE</scope>
    <source>
        <strain evidence="3">MK2</strain>
    </source>
</reference>
<feature type="domain" description="Bacteriophage T5 Orf172 DNA-binding" evidence="2">
    <location>
        <begin position="274"/>
        <end position="368"/>
    </location>
</feature>
<protein>
    <recommendedName>
        <fullName evidence="2">Bacteriophage T5 Orf172 DNA-binding domain-containing protein</fullName>
    </recommendedName>
</protein>
<evidence type="ECO:0000313" key="4">
    <source>
        <dbReference type="Proteomes" id="UP000654913"/>
    </source>
</evidence>
<feature type="compositionally biased region" description="Polar residues" evidence="1">
    <location>
        <begin position="230"/>
        <end position="244"/>
    </location>
</feature>
<keyword evidence="4" id="KW-1185">Reference proteome</keyword>
<evidence type="ECO:0000259" key="2">
    <source>
        <dbReference type="Pfam" id="PF10544"/>
    </source>
</evidence>
<dbReference type="RefSeq" id="XP_041553328.1">
    <property type="nucleotide sequence ID" value="XM_041700332.1"/>
</dbReference>
<name>A0A7R7XIB1_9EURO</name>
<dbReference type="AlphaFoldDB" id="A0A7R7XIB1"/>
<feature type="compositionally biased region" description="Basic residues" evidence="1">
    <location>
        <begin position="549"/>
        <end position="559"/>
    </location>
</feature>
<feature type="compositionally biased region" description="Basic and acidic residues" evidence="1">
    <location>
        <begin position="217"/>
        <end position="229"/>
    </location>
</feature>
<gene>
    <name evidence="3" type="ORF">APUU_21566S</name>
</gene>
<dbReference type="KEGG" id="apuu:APUU_21566S"/>
<evidence type="ECO:0000256" key="1">
    <source>
        <dbReference type="SAM" id="MobiDB-lite"/>
    </source>
</evidence>
<dbReference type="OrthoDB" id="3511049at2759"/>